<proteinExistence type="predicted"/>
<evidence type="ECO:0000313" key="1">
    <source>
        <dbReference type="EMBL" id="MFC6012529.1"/>
    </source>
</evidence>
<dbReference type="EMBL" id="JBHSQN010000010">
    <property type="protein sequence ID" value="MFC6012529.1"/>
    <property type="molecule type" value="Genomic_DNA"/>
</dbReference>
<dbReference type="InterPro" id="IPR050627">
    <property type="entry name" value="Nitroreductase/BluB"/>
</dbReference>
<dbReference type="SUPFAM" id="SSF55469">
    <property type="entry name" value="FMN-dependent nitroreductase-like"/>
    <property type="match status" value="2"/>
</dbReference>
<dbReference type="Gene3D" id="3.40.109.10">
    <property type="entry name" value="NADH Oxidase"/>
    <property type="match status" value="1"/>
</dbReference>
<dbReference type="InterPro" id="IPR000415">
    <property type="entry name" value="Nitroreductase-like"/>
</dbReference>
<protein>
    <submittedName>
        <fullName evidence="1">Acg family FMN-binding oxidoreductase</fullName>
    </submittedName>
</protein>
<dbReference type="RefSeq" id="WP_378606240.1">
    <property type="nucleotide sequence ID" value="NZ_JBHSQN010000010.1"/>
</dbReference>
<dbReference type="Proteomes" id="UP001596223">
    <property type="component" value="Unassembled WGS sequence"/>
</dbReference>
<name>A0ABW1JUF5_9NOCA</name>
<comment type="caution">
    <text evidence="1">The sequence shown here is derived from an EMBL/GenBank/DDBJ whole genome shotgun (WGS) entry which is preliminary data.</text>
</comment>
<keyword evidence="2" id="KW-1185">Reference proteome</keyword>
<sequence length="328" mass="35443">MSEVRVSLVPDHPTVRAAIRLGCRAPSVHNTQPWRWVFDDTGLHLFGDPDRQLTAADPHGRQAVISCGAMLHHVRTAFASQGWRTETARFPDPTRPNLLATLGFLARPDSPTGTFGRAAAMARRHTERRAMTAPIGWESIRPTLDDLAAAHDTAFDVLDGSARARLTVASEQSEALRHYDMDYQGELRWWAGHPGTVDGVPPSALITESELVGVGVARKFPTPAPALGRSELHDRARLAVLSTTEETPAAWLRTGEALSAVLLECTAAGLATCALTHITEVGAGRRLLSGLLGHPGVPQVVLRIGTAPDDRRPDPTPRRPLAEILTVE</sequence>
<organism evidence="1 2">
    <name type="scientific">Nocardia lasii</name>
    <dbReference type="NCBI Taxonomy" id="1616107"/>
    <lineage>
        <taxon>Bacteria</taxon>
        <taxon>Bacillati</taxon>
        <taxon>Actinomycetota</taxon>
        <taxon>Actinomycetes</taxon>
        <taxon>Mycobacteriales</taxon>
        <taxon>Nocardiaceae</taxon>
        <taxon>Nocardia</taxon>
    </lineage>
</organism>
<evidence type="ECO:0000313" key="2">
    <source>
        <dbReference type="Proteomes" id="UP001596223"/>
    </source>
</evidence>
<dbReference type="PANTHER" id="PTHR23026:SF123">
    <property type="entry name" value="NAD(P)H NITROREDUCTASE RV3131-RELATED"/>
    <property type="match status" value="1"/>
</dbReference>
<dbReference type="NCBIfam" id="NF047509">
    <property type="entry name" value="Rv3131_FMN_oxido"/>
    <property type="match status" value="1"/>
</dbReference>
<reference evidence="2" key="1">
    <citation type="journal article" date="2019" name="Int. J. Syst. Evol. Microbiol.">
        <title>The Global Catalogue of Microorganisms (GCM) 10K type strain sequencing project: providing services to taxonomists for standard genome sequencing and annotation.</title>
        <authorList>
            <consortium name="The Broad Institute Genomics Platform"/>
            <consortium name="The Broad Institute Genome Sequencing Center for Infectious Disease"/>
            <person name="Wu L."/>
            <person name="Ma J."/>
        </authorList>
    </citation>
    <scope>NUCLEOTIDE SEQUENCE [LARGE SCALE GENOMIC DNA]</scope>
    <source>
        <strain evidence="2">CCUG 36956</strain>
    </source>
</reference>
<dbReference type="PANTHER" id="PTHR23026">
    <property type="entry name" value="NADPH NITROREDUCTASE"/>
    <property type="match status" value="1"/>
</dbReference>
<accession>A0ABW1JUF5</accession>
<gene>
    <name evidence="1" type="ORF">ACFP3H_15820</name>
</gene>